<feature type="region of interest" description="Disordered" evidence="1">
    <location>
        <begin position="376"/>
        <end position="439"/>
    </location>
</feature>
<evidence type="ECO:0000259" key="2">
    <source>
        <dbReference type="Pfam" id="PF01728"/>
    </source>
</evidence>
<organism evidence="3 4">
    <name type="scientific">Daedalea quercina L-15889</name>
    <dbReference type="NCBI Taxonomy" id="1314783"/>
    <lineage>
        <taxon>Eukaryota</taxon>
        <taxon>Fungi</taxon>
        <taxon>Dikarya</taxon>
        <taxon>Basidiomycota</taxon>
        <taxon>Agaricomycotina</taxon>
        <taxon>Agaricomycetes</taxon>
        <taxon>Polyporales</taxon>
        <taxon>Fomitopsis</taxon>
    </lineage>
</organism>
<dbReference type="GO" id="GO:0032259">
    <property type="term" value="P:methylation"/>
    <property type="evidence" value="ECO:0007669"/>
    <property type="project" value="InterPro"/>
</dbReference>
<protein>
    <recommendedName>
        <fullName evidence="2">Ribosomal RNA methyltransferase FtsJ domain-containing protein</fullName>
    </recommendedName>
</protein>
<dbReference type="Proteomes" id="UP000076727">
    <property type="component" value="Unassembled WGS sequence"/>
</dbReference>
<dbReference type="EMBL" id="KV429047">
    <property type="protein sequence ID" value="KZT71071.1"/>
    <property type="molecule type" value="Genomic_DNA"/>
</dbReference>
<dbReference type="Gene3D" id="3.40.50.150">
    <property type="entry name" value="Vaccinia Virus protein VP39"/>
    <property type="match status" value="1"/>
</dbReference>
<dbReference type="InterPro" id="IPR029063">
    <property type="entry name" value="SAM-dependent_MTases_sf"/>
</dbReference>
<proteinExistence type="predicted"/>
<dbReference type="STRING" id="1314783.A0A165RRA7"/>
<feature type="compositionally biased region" description="Polar residues" evidence="1">
    <location>
        <begin position="376"/>
        <end position="386"/>
    </location>
</feature>
<evidence type="ECO:0000256" key="1">
    <source>
        <dbReference type="SAM" id="MobiDB-lite"/>
    </source>
</evidence>
<dbReference type="AlphaFoldDB" id="A0A165RRA7"/>
<dbReference type="InterPro" id="IPR002877">
    <property type="entry name" value="RNA_MeTrfase_FtsJ_dom"/>
</dbReference>
<accession>A0A165RRA7</accession>
<name>A0A165RRA7_9APHY</name>
<evidence type="ECO:0000313" key="4">
    <source>
        <dbReference type="Proteomes" id="UP000076727"/>
    </source>
</evidence>
<dbReference type="Pfam" id="PF01728">
    <property type="entry name" value="FtsJ"/>
    <property type="match status" value="1"/>
</dbReference>
<dbReference type="SUPFAM" id="SSF53335">
    <property type="entry name" value="S-adenosyl-L-methionine-dependent methyltransferases"/>
    <property type="match status" value="1"/>
</dbReference>
<keyword evidence="4" id="KW-1185">Reference proteome</keyword>
<reference evidence="3 4" key="1">
    <citation type="journal article" date="2016" name="Mol. Biol. Evol.">
        <title>Comparative Genomics of Early-Diverging Mushroom-Forming Fungi Provides Insights into the Origins of Lignocellulose Decay Capabilities.</title>
        <authorList>
            <person name="Nagy L.G."/>
            <person name="Riley R."/>
            <person name="Tritt A."/>
            <person name="Adam C."/>
            <person name="Daum C."/>
            <person name="Floudas D."/>
            <person name="Sun H."/>
            <person name="Yadav J.S."/>
            <person name="Pangilinan J."/>
            <person name="Larsson K.H."/>
            <person name="Matsuura K."/>
            <person name="Barry K."/>
            <person name="Labutti K."/>
            <person name="Kuo R."/>
            <person name="Ohm R.A."/>
            <person name="Bhattacharya S.S."/>
            <person name="Shirouzu T."/>
            <person name="Yoshinaga Y."/>
            <person name="Martin F.M."/>
            <person name="Grigoriev I.V."/>
            <person name="Hibbett D.S."/>
        </authorList>
    </citation>
    <scope>NUCLEOTIDE SEQUENCE [LARGE SCALE GENOMIC DNA]</scope>
    <source>
        <strain evidence="3 4">L-15889</strain>
    </source>
</reference>
<sequence length="439" mass="49110">MDREAACEFKTIADVDRAVLRVLNDSENRELASELQLSAFEVPFFTGSPILRQLLVLKEFYRRSNAVDTFYIEQGQRNRAARTNDTSLLHFEAFEASFREINEATHQAFRRGHVHKFLDLGFAPGGFATWILRTNPEAHGVGISLSLKASGIQSQIDPRFRERFQECYDDVRRVAAGQVDSGIENLLHGKFDLIIANATIMLQEDAALWSDRIHLIYAQILVALQHITSGGSFVISLPMRPFDWVVDIIAVLQGPSFESITTVKPKFQARRSITYLVCQGFRAADREKGVLMDRLRVGIQYLENAGGPVNALSGGTAMLPRLSDVLTQTHMAEQQSFILGFLAPVWHQQYNAIHEHYQWMLEGGNRRQSSITMQASAADTATSWRRQQAPAVQPGGANSPNWRTRSTEPHGRAQRGRDEGSHHGGTGSGTEGSWRKGLH</sequence>
<gene>
    <name evidence="3" type="ORF">DAEQUDRAFT_810077</name>
</gene>
<dbReference type="OrthoDB" id="417125at2759"/>
<feature type="compositionally biased region" description="Basic and acidic residues" evidence="1">
    <location>
        <begin position="405"/>
        <end position="422"/>
    </location>
</feature>
<dbReference type="GO" id="GO:0008168">
    <property type="term" value="F:methyltransferase activity"/>
    <property type="evidence" value="ECO:0007669"/>
    <property type="project" value="InterPro"/>
</dbReference>
<evidence type="ECO:0000313" key="3">
    <source>
        <dbReference type="EMBL" id="KZT71071.1"/>
    </source>
</evidence>
<feature type="domain" description="Ribosomal RNA methyltransferase FtsJ" evidence="2">
    <location>
        <begin position="101"/>
        <end position="281"/>
    </location>
</feature>